<dbReference type="Pfam" id="PF00196">
    <property type="entry name" value="GerE"/>
    <property type="match status" value="1"/>
</dbReference>
<keyword evidence="6" id="KW-1185">Reference proteome</keyword>
<keyword evidence="2" id="KW-0238">DNA-binding</keyword>
<dbReference type="PANTHER" id="PTHR44688:SF16">
    <property type="entry name" value="DNA-BINDING TRANSCRIPTIONAL ACTIVATOR DEVR_DOSR"/>
    <property type="match status" value="1"/>
</dbReference>
<dbReference type="CDD" id="cd06170">
    <property type="entry name" value="LuxR_C_like"/>
    <property type="match status" value="1"/>
</dbReference>
<evidence type="ECO:0000259" key="4">
    <source>
        <dbReference type="PROSITE" id="PS50043"/>
    </source>
</evidence>
<dbReference type="InterPro" id="IPR036388">
    <property type="entry name" value="WH-like_DNA-bd_sf"/>
</dbReference>
<keyword evidence="3" id="KW-0804">Transcription</keyword>
<organism evidence="5 6">
    <name type="scientific">Actinomadura nitritigenes</name>
    <dbReference type="NCBI Taxonomy" id="134602"/>
    <lineage>
        <taxon>Bacteria</taxon>
        <taxon>Bacillati</taxon>
        <taxon>Actinomycetota</taxon>
        <taxon>Actinomycetes</taxon>
        <taxon>Streptosporangiales</taxon>
        <taxon>Thermomonosporaceae</taxon>
        <taxon>Actinomadura</taxon>
    </lineage>
</organism>
<protein>
    <submittedName>
        <fullName evidence="5">GAF domain-containing protein</fullName>
    </submittedName>
</protein>
<sequence>MLAGRPLAERLQATVARVRSATGVSLAFGGRVDQAGVLLKHFDGPLVGPLAGVKLAVGHGLGGKAASIRRPIVVNDYCRTPQITHDYDRIIQAEGLRSMAAVPVVVAGRTVAVVYAAFRGDRIIGDRIYDAVVGETRSLEHALVAAEVIDAAEEPRTGEEVREENRRLRASARDAYARLRLLAARTADPWMREELLREAERLSGRDPAASGPRVALTGREADVLALVAGGLANPQIAAALGLTTYTVKSYMKSIMSKLGAGTRHEAVVISRRQGLLP</sequence>
<dbReference type="Pfam" id="PF01590">
    <property type="entry name" value="GAF"/>
    <property type="match status" value="1"/>
</dbReference>
<accession>A0ABS3R151</accession>
<dbReference type="SUPFAM" id="SSF55781">
    <property type="entry name" value="GAF domain-like"/>
    <property type="match status" value="1"/>
</dbReference>
<dbReference type="PROSITE" id="PS00622">
    <property type="entry name" value="HTH_LUXR_1"/>
    <property type="match status" value="1"/>
</dbReference>
<dbReference type="InterPro" id="IPR003018">
    <property type="entry name" value="GAF"/>
</dbReference>
<dbReference type="PROSITE" id="PS50043">
    <property type="entry name" value="HTH_LUXR_2"/>
    <property type="match status" value="1"/>
</dbReference>
<evidence type="ECO:0000256" key="1">
    <source>
        <dbReference type="ARBA" id="ARBA00023015"/>
    </source>
</evidence>
<dbReference type="Proteomes" id="UP000666915">
    <property type="component" value="Unassembled WGS sequence"/>
</dbReference>
<reference evidence="5 6" key="1">
    <citation type="submission" date="2021-03" db="EMBL/GenBank/DDBJ databases">
        <authorList>
            <person name="Kanchanasin P."/>
            <person name="Saeng-In P."/>
            <person name="Phongsopitanun W."/>
            <person name="Yuki M."/>
            <person name="Kudo T."/>
            <person name="Ohkuma M."/>
            <person name="Tanasupawat S."/>
        </authorList>
    </citation>
    <scope>NUCLEOTIDE SEQUENCE [LARGE SCALE GENOMIC DNA]</scope>
    <source>
        <strain evidence="5 6">L46</strain>
    </source>
</reference>
<dbReference type="Gene3D" id="1.10.10.10">
    <property type="entry name" value="Winged helix-like DNA-binding domain superfamily/Winged helix DNA-binding domain"/>
    <property type="match status" value="1"/>
</dbReference>
<dbReference type="InterPro" id="IPR029016">
    <property type="entry name" value="GAF-like_dom_sf"/>
</dbReference>
<keyword evidence="1" id="KW-0805">Transcription regulation</keyword>
<evidence type="ECO:0000256" key="2">
    <source>
        <dbReference type="ARBA" id="ARBA00023125"/>
    </source>
</evidence>
<dbReference type="PRINTS" id="PR00038">
    <property type="entry name" value="HTHLUXR"/>
</dbReference>
<gene>
    <name evidence="5" type="ORF">J4557_17915</name>
</gene>
<dbReference type="PANTHER" id="PTHR44688">
    <property type="entry name" value="DNA-BINDING TRANSCRIPTIONAL ACTIVATOR DEVR_DOSR"/>
    <property type="match status" value="1"/>
</dbReference>
<dbReference type="InterPro" id="IPR000792">
    <property type="entry name" value="Tscrpt_reg_LuxR_C"/>
</dbReference>
<dbReference type="SUPFAM" id="SSF46894">
    <property type="entry name" value="C-terminal effector domain of the bipartite response regulators"/>
    <property type="match status" value="1"/>
</dbReference>
<dbReference type="EMBL" id="JAGEOK010000010">
    <property type="protein sequence ID" value="MBO2439403.1"/>
    <property type="molecule type" value="Genomic_DNA"/>
</dbReference>
<feature type="domain" description="HTH luxR-type" evidence="4">
    <location>
        <begin position="209"/>
        <end position="274"/>
    </location>
</feature>
<evidence type="ECO:0000313" key="5">
    <source>
        <dbReference type="EMBL" id="MBO2439403.1"/>
    </source>
</evidence>
<comment type="caution">
    <text evidence="5">The sequence shown here is derived from an EMBL/GenBank/DDBJ whole genome shotgun (WGS) entry which is preliminary data.</text>
</comment>
<evidence type="ECO:0000256" key="3">
    <source>
        <dbReference type="ARBA" id="ARBA00023163"/>
    </source>
</evidence>
<proteinExistence type="predicted"/>
<name>A0ABS3R151_9ACTN</name>
<dbReference type="RefSeq" id="WP_208267808.1">
    <property type="nucleotide sequence ID" value="NZ_BAAAGM010000033.1"/>
</dbReference>
<dbReference type="SMART" id="SM00421">
    <property type="entry name" value="HTH_LUXR"/>
    <property type="match status" value="1"/>
</dbReference>
<dbReference type="Gene3D" id="3.30.450.40">
    <property type="match status" value="1"/>
</dbReference>
<evidence type="ECO:0000313" key="6">
    <source>
        <dbReference type="Proteomes" id="UP000666915"/>
    </source>
</evidence>
<dbReference type="InterPro" id="IPR016032">
    <property type="entry name" value="Sig_transdc_resp-reg_C-effctor"/>
</dbReference>